<dbReference type="EMBL" id="JADIMR010000049">
    <property type="protein sequence ID" value="MBO8446807.1"/>
    <property type="molecule type" value="Genomic_DNA"/>
</dbReference>
<gene>
    <name evidence="2" type="ORF">IAC32_03555</name>
</gene>
<reference evidence="2" key="2">
    <citation type="journal article" date="2021" name="PeerJ">
        <title>Extensive microbial diversity within the chicken gut microbiome revealed by metagenomics and culture.</title>
        <authorList>
            <person name="Gilroy R."/>
            <person name="Ravi A."/>
            <person name="Getino M."/>
            <person name="Pursley I."/>
            <person name="Horton D.L."/>
            <person name="Alikhan N.F."/>
            <person name="Baker D."/>
            <person name="Gharbi K."/>
            <person name="Hall N."/>
            <person name="Watson M."/>
            <person name="Adriaenssens E.M."/>
            <person name="Foster-Nyarko E."/>
            <person name="Jarju S."/>
            <person name="Secka A."/>
            <person name="Antonio M."/>
            <person name="Oren A."/>
            <person name="Chaudhuri R.R."/>
            <person name="La Ragione R."/>
            <person name="Hildebrand F."/>
            <person name="Pallen M.J."/>
        </authorList>
    </citation>
    <scope>NUCLEOTIDE SEQUENCE</scope>
    <source>
        <strain evidence="2">D3-1215</strain>
    </source>
</reference>
<dbReference type="Proteomes" id="UP000823637">
    <property type="component" value="Unassembled WGS sequence"/>
</dbReference>
<name>A0A9D9HEF9_9BACT</name>
<reference evidence="2" key="1">
    <citation type="submission" date="2020-10" db="EMBL/GenBank/DDBJ databases">
        <authorList>
            <person name="Gilroy R."/>
        </authorList>
    </citation>
    <scope>NUCLEOTIDE SEQUENCE</scope>
    <source>
        <strain evidence="2">D3-1215</strain>
    </source>
</reference>
<comment type="similarity">
    <text evidence="1">Belongs to the Rv0495c family.</text>
</comment>
<accession>A0A9D9HEF9</accession>
<dbReference type="Pfam" id="PF11307">
    <property type="entry name" value="DUF3109"/>
    <property type="match status" value="1"/>
</dbReference>
<evidence type="ECO:0000313" key="3">
    <source>
        <dbReference type="Proteomes" id="UP000823637"/>
    </source>
</evidence>
<organism evidence="2 3">
    <name type="scientific">Candidatus Enterocola intestinipullorum</name>
    <dbReference type="NCBI Taxonomy" id="2840783"/>
    <lineage>
        <taxon>Bacteria</taxon>
        <taxon>Pseudomonadati</taxon>
        <taxon>Bacteroidota</taxon>
        <taxon>Bacteroidia</taxon>
        <taxon>Bacteroidales</taxon>
        <taxon>Candidatus Enterocola</taxon>
    </lineage>
</organism>
<evidence type="ECO:0000256" key="1">
    <source>
        <dbReference type="ARBA" id="ARBA00093770"/>
    </source>
</evidence>
<dbReference type="AlphaFoldDB" id="A0A9D9HEF9"/>
<dbReference type="InterPro" id="IPR021458">
    <property type="entry name" value="Rv0495c"/>
</dbReference>
<evidence type="ECO:0000313" key="2">
    <source>
        <dbReference type="EMBL" id="MBO8446807.1"/>
    </source>
</evidence>
<proteinExistence type="inferred from homology"/>
<comment type="caution">
    <text evidence="2">The sequence shown here is derived from an EMBL/GenBank/DDBJ whole genome shotgun (WGS) entry which is preliminary data.</text>
</comment>
<sequence>MLQIQDTIVSLDLLRECFCCDLAACKGMCCEEGDGGAPLTEEEAETITADLDKIRPYMTSSGQKAVEDAGVAYTDPDGDLVTQLVNGRECAFAVKKNGTWSCAIEEAFNNGDSKLRKPISCFLYPVRITEHKKFTAVEYHRWNICKQAVCKGKGLSLPLYKFLKKPLIERFGQEWYDELDLTAKEFLKQFH</sequence>
<protein>
    <submittedName>
        <fullName evidence="2">DUF3109 family protein</fullName>
    </submittedName>
</protein>